<evidence type="ECO:0000313" key="5">
    <source>
        <dbReference type="EMBL" id="CAD5206666.1"/>
    </source>
</evidence>
<dbReference type="PANTHER" id="PTHR12901">
    <property type="entry name" value="SPERM PROTEIN HOMOLOG"/>
    <property type="match status" value="1"/>
</dbReference>
<keyword evidence="6" id="KW-1185">Reference proteome</keyword>
<dbReference type="AlphaFoldDB" id="A0A811JTI3"/>
<dbReference type="Gene3D" id="3.30.530.20">
    <property type="match status" value="1"/>
</dbReference>
<proteinExistence type="inferred from homology"/>
<dbReference type="OrthoDB" id="292693at2759"/>
<comment type="similarity">
    <text evidence="1">Belongs to the COQ10 family.</text>
</comment>
<evidence type="ECO:0000313" key="6">
    <source>
        <dbReference type="Proteomes" id="UP000614601"/>
    </source>
</evidence>
<accession>A0A811JTI3</accession>
<gene>
    <name evidence="5" type="ORF">BOKJ2_LOCUS1350</name>
</gene>
<comment type="subunit">
    <text evidence="2">Interacts with coenzyme Q.</text>
</comment>
<comment type="function">
    <text evidence="3">Required for the function of coenzyme Q in the respiratory chain. May serve as a chaperone or may be involved in the transport of Q6 from its site of synthesis to the catalytic sites of the respiratory complexes.</text>
</comment>
<protein>
    <recommendedName>
        <fullName evidence="4">Coenzyme Q-binding protein COQ10 START domain-containing protein</fullName>
    </recommendedName>
</protein>
<evidence type="ECO:0000259" key="4">
    <source>
        <dbReference type="Pfam" id="PF03364"/>
    </source>
</evidence>
<comment type="caution">
    <text evidence="5">The sequence shown here is derived from an EMBL/GenBank/DDBJ whole genome shotgun (WGS) entry which is preliminary data.</text>
</comment>
<dbReference type="Proteomes" id="UP000783686">
    <property type="component" value="Unassembled WGS sequence"/>
</dbReference>
<dbReference type="PANTHER" id="PTHR12901:SF10">
    <property type="entry name" value="COENZYME Q-BINDING PROTEIN COQ10, MITOCHONDRIAL"/>
    <property type="match status" value="1"/>
</dbReference>
<dbReference type="GO" id="GO:0045333">
    <property type="term" value="P:cellular respiration"/>
    <property type="evidence" value="ECO:0007669"/>
    <property type="project" value="InterPro"/>
</dbReference>
<evidence type="ECO:0000256" key="2">
    <source>
        <dbReference type="ARBA" id="ARBA00011814"/>
    </source>
</evidence>
<dbReference type="InterPro" id="IPR005031">
    <property type="entry name" value="COQ10_START"/>
</dbReference>
<dbReference type="Pfam" id="PF03364">
    <property type="entry name" value="Polyketide_cyc"/>
    <property type="match status" value="1"/>
</dbReference>
<dbReference type="Proteomes" id="UP000614601">
    <property type="component" value="Unassembled WGS sequence"/>
</dbReference>
<feature type="domain" description="Coenzyme Q-binding protein COQ10 START" evidence="4">
    <location>
        <begin position="39"/>
        <end position="168"/>
    </location>
</feature>
<name>A0A811JTI3_9BILA</name>
<evidence type="ECO:0000256" key="3">
    <source>
        <dbReference type="ARBA" id="ARBA00024947"/>
    </source>
</evidence>
<sequence>MVLCSQTKWYILGGIYAVRRLSSQTHHGQGITYNEKSIVGFSAEQMFQVVYNIENYPLFVPWCKKAVVHKKNDGVLEAELFVGFPPLKEHYKSRVTTIYPTVIRSVCTDGRLFNSFDTVWRFGEHPPNYPQQSCLLHFTLDFEFKSVLYAHLANLVFGQVAKTMVSAFLKRAEFMYGPPSMLPVKIP</sequence>
<reference evidence="5" key="1">
    <citation type="submission" date="2020-09" db="EMBL/GenBank/DDBJ databases">
        <authorList>
            <person name="Kikuchi T."/>
        </authorList>
    </citation>
    <scope>NUCLEOTIDE SEQUENCE</scope>
    <source>
        <strain evidence="5">SH1</strain>
    </source>
</reference>
<evidence type="ECO:0000256" key="1">
    <source>
        <dbReference type="ARBA" id="ARBA00006885"/>
    </source>
</evidence>
<dbReference type="InterPro" id="IPR044996">
    <property type="entry name" value="COQ10-like"/>
</dbReference>
<dbReference type="EMBL" id="CAJFDH010000001">
    <property type="protein sequence ID" value="CAD5206666.1"/>
    <property type="molecule type" value="Genomic_DNA"/>
</dbReference>
<organism evidence="5 6">
    <name type="scientific">Bursaphelenchus okinawaensis</name>
    <dbReference type="NCBI Taxonomy" id="465554"/>
    <lineage>
        <taxon>Eukaryota</taxon>
        <taxon>Metazoa</taxon>
        <taxon>Ecdysozoa</taxon>
        <taxon>Nematoda</taxon>
        <taxon>Chromadorea</taxon>
        <taxon>Rhabditida</taxon>
        <taxon>Tylenchina</taxon>
        <taxon>Tylenchomorpha</taxon>
        <taxon>Aphelenchoidea</taxon>
        <taxon>Aphelenchoididae</taxon>
        <taxon>Bursaphelenchus</taxon>
    </lineage>
</organism>
<dbReference type="SUPFAM" id="SSF55961">
    <property type="entry name" value="Bet v1-like"/>
    <property type="match status" value="1"/>
</dbReference>
<dbReference type="GO" id="GO:0005739">
    <property type="term" value="C:mitochondrion"/>
    <property type="evidence" value="ECO:0007669"/>
    <property type="project" value="TreeGrafter"/>
</dbReference>
<dbReference type="GO" id="GO:0048039">
    <property type="term" value="F:ubiquinone binding"/>
    <property type="evidence" value="ECO:0007669"/>
    <property type="project" value="InterPro"/>
</dbReference>
<dbReference type="InterPro" id="IPR023393">
    <property type="entry name" value="START-like_dom_sf"/>
</dbReference>
<dbReference type="EMBL" id="CAJFCW020000001">
    <property type="protein sequence ID" value="CAG9082690.1"/>
    <property type="molecule type" value="Genomic_DNA"/>
</dbReference>
<dbReference type="CDD" id="cd07813">
    <property type="entry name" value="COQ10p_like"/>
    <property type="match status" value="1"/>
</dbReference>